<dbReference type="Pfam" id="PF10708">
    <property type="entry name" value="DUF2510"/>
    <property type="match status" value="1"/>
</dbReference>
<comment type="caution">
    <text evidence="4">The sequence shown here is derived from an EMBL/GenBank/DDBJ whole genome shotgun (WGS) entry which is preliminary data.</text>
</comment>
<sequence length="312" mass="31896">MPTPPGWYPDPGVPSLERWWDGTAWTAHTRMPGGGEEQGAGGARHGSGGGTAGGGKDGRNGGLLAVFAVGVALVVAVAVGVTLLGDDEAGTRPSATGGDTPPPSTPAAAEGGTGATPSGTPGQDATVLVDQLNGITLPIPDGWEIPRSTTDGNVTMSTTDTYECPGDSGRFCPWGRVTTRTVTDTDETSPRALAEQDISRAADTMYEENAVGDRLYGRIVSHTVVTSGPAVVANRSGYLVRWQVRTKHGPGGYVQSLVFPSARGSESPVVVRFAFDKGPESRTVPPGMMDTITEGIRPIGDVSGGVGSSIGP</sequence>
<feature type="region of interest" description="Disordered" evidence="1">
    <location>
        <begin position="139"/>
        <end position="160"/>
    </location>
</feature>
<evidence type="ECO:0000259" key="3">
    <source>
        <dbReference type="Pfam" id="PF10708"/>
    </source>
</evidence>
<keyword evidence="5" id="KW-1185">Reference proteome</keyword>
<dbReference type="InterPro" id="IPR018929">
    <property type="entry name" value="DUF2510"/>
</dbReference>
<accession>A0ABP4FSX0</accession>
<feature type="compositionally biased region" description="Gly residues" evidence="1">
    <location>
        <begin position="32"/>
        <end position="54"/>
    </location>
</feature>
<dbReference type="EMBL" id="BAAAKV010000095">
    <property type="protein sequence ID" value="GAA1198410.1"/>
    <property type="molecule type" value="Genomic_DNA"/>
</dbReference>
<dbReference type="Proteomes" id="UP001501371">
    <property type="component" value="Unassembled WGS sequence"/>
</dbReference>
<evidence type="ECO:0000313" key="5">
    <source>
        <dbReference type="Proteomes" id="UP001501371"/>
    </source>
</evidence>
<feature type="compositionally biased region" description="Low complexity" evidence="1">
    <location>
        <begin position="106"/>
        <end position="122"/>
    </location>
</feature>
<gene>
    <name evidence="4" type="ORF">GCM10009654_63890</name>
</gene>
<keyword evidence="2" id="KW-1133">Transmembrane helix</keyword>
<name>A0ABP4FSX0_9ACTN</name>
<feature type="region of interest" description="Disordered" evidence="1">
    <location>
        <begin position="86"/>
        <end position="125"/>
    </location>
</feature>
<feature type="domain" description="DUF2510" evidence="3">
    <location>
        <begin position="5"/>
        <end position="33"/>
    </location>
</feature>
<feature type="transmembrane region" description="Helical" evidence="2">
    <location>
        <begin position="63"/>
        <end position="84"/>
    </location>
</feature>
<feature type="region of interest" description="Disordered" evidence="1">
    <location>
        <begin position="26"/>
        <end position="54"/>
    </location>
</feature>
<keyword evidence="2" id="KW-0472">Membrane</keyword>
<evidence type="ECO:0000256" key="1">
    <source>
        <dbReference type="SAM" id="MobiDB-lite"/>
    </source>
</evidence>
<feature type="compositionally biased region" description="Polar residues" evidence="1">
    <location>
        <begin position="147"/>
        <end position="160"/>
    </location>
</feature>
<proteinExistence type="predicted"/>
<protein>
    <submittedName>
        <fullName evidence="4">DUF2510 domain-containing protein</fullName>
    </submittedName>
</protein>
<keyword evidence="2" id="KW-0812">Transmembrane</keyword>
<evidence type="ECO:0000256" key="2">
    <source>
        <dbReference type="SAM" id="Phobius"/>
    </source>
</evidence>
<organism evidence="4 5">
    <name type="scientific">Streptomyces hebeiensis</name>
    <dbReference type="NCBI Taxonomy" id="229486"/>
    <lineage>
        <taxon>Bacteria</taxon>
        <taxon>Bacillati</taxon>
        <taxon>Actinomycetota</taxon>
        <taxon>Actinomycetes</taxon>
        <taxon>Kitasatosporales</taxon>
        <taxon>Streptomycetaceae</taxon>
        <taxon>Streptomyces</taxon>
    </lineage>
</organism>
<reference evidence="5" key="1">
    <citation type="journal article" date="2019" name="Int. J. Syst. Evol. Microbiol.">
        <title>The Global Catalogue of Microorganisms (GCM) 10K type strain sequencing project: providing services to taxonomists for standard genome sequencing and annotation.</title>
        <authorList>
            <consortium name="The Broad Institute Genomics Platform"/>
            <consortium name="The Broad Institute Genome Sequencing Center for Infectious Disease"/>
            <person name="Wu L."/>
            <person name="Ma J."/>
        </authorList>
    </citation>
    <scope>NUCLEOTIDE SEQUENCE [LARGE SCALE GENOMIC DNA]</scope>
    <source>
        <strain evidence="5">JCM 12696</strain>
    </source>
</reference>
<evidence type="ECO:0000313" key="4">
    <source>
        <dbReference type="EMBL" id="GAA1198410.1"/>
    </source>
</evidence>